<dbReference type="Proteomes" id="UP000625711">
    <property type="component" value="Unassembled WGS sequence"/>
</dbReference>
<evidence type="ECO:0000256" key="1">
    <source>
        <dbReference type="SAM" id="MobiDB-lite"/>
    </source>
</evidence>
<gene>
    <name evidence="2" type="ORF">GWI33_018814</name>
</gene>
<reference evidence="2" key="1">
    <citation type="submission" date="2020-08" db="EMBL/GenBank/DDBJ databases">
        <title>Genome sequencing and assembly of the red palm weevil Rhynchophorus ferrugineus.</title>
        <authorList>
            <person name="Dias G.B."/>
            <person name="Bergman C.M."/>
            <person name="Manee M."/>
        </authorList>
    </citation>
    <scope>NUCLEOTIDE SEQUENCE</scope>
    <source>
        <strain evidence="2">AA-2017</strain>
        <tissue evidence="2">Whole larva</tissue>
    </source>
</reference>
<name>A0A834HV61_RHYFE</name>
<protein>
    <submittedName>
        <fullName evidence="2">Uncharacterized protein</fullName>
    </submittedName>
</protein>
<keyword evidence="3" id="KW-1185">Reference proteome</keyword>
<feature type="region of interest" description="Disordered" evidence="1">
    <location>
        <begin position="33"/>
        <end position="53"/>
    </location>
</feature>
<dbReference type="AlphaFoldDB" id="A0A834HV61"/>
<sequence length="157" mass="16267">MLAAEACVIGSWNVLVLVDGIRGQGNKRIKALGDDKASKTPHRKGKREKNGDWEIKTTSSSCLAVAAADGNAGCTGARCLRDGSTSGRLPRRASPRSWPTQRAKAFPGCSRRRYVPAPDVAAAPAAAAAAAAATARGCQVPFFIRAARGKASGYGVT</sequence>
<comment type="caution">
    <text evidence="2">The sequence shown here is derived from an EMBL/GenBank/DDBJ whole genome shotgun (WGS) entry which is preliminary data.</text>
</comment>
<dbReference type="EMBL" id="JAACXV010014355">
    <property type="protein sequence ID" value="KAF7268013.1"/>
    <property type="molecule type" value="Genomic_DNA"/>
</dbReference>
<evidence type="ECO:0000313" key="3">
    <source>
        <dbReference type="Proteomes" id="UP000625711"/>
    </source>
</evidence>
<organism evidence="2 3">
    <name type="scientific">Rhynchophorus ferrugineus</name>
    <name type="common">Red palm weevil</name>
    <name type="synonym">Curculio ferrugineus</name>
    <dbReference type="NCBI Taxonomy" id="354439"/>
    <lineage>
        <taxon>Eukaryota</taxon>
        <taxon>Metazoa</taxon>
        <taxon>Ecdysozoa</taxon>
        <taxon>Arthropoda</taxon>
        <taxon>Hexapoda</taxon>
        <taxon>Insecta</taxon>
        <taxon>Pterygota</taxon>
        <taxon>Neoptera</taxon>
        <taxon>Endopterygota</taxon>
        <taxon>Coleoptera</taxon>
        <taxon>Polyphaga</taxon>
        <taxon>Cucujiformia</taxon>
        <taxon>Curculionidae</taxon>
        <taxon>Dryophthorinae</taxon>
        <taxon>Rhynchophorus</taxon>
    </lineage>
</organism>
<accession>A0A834HV61</accession>
<feature type="region of interest" description="Disordered" evidence="1">
    <location>
        <begin position="82"/>
        <end position="103"/>
    </location>
</feature>
<proteinExistence type="predicted"/>
<evidence type="ECO:0000313" key="2">
    <source>
        <dbReference type="EMBL" id="KAF7268013.1"/>
    </source>
</evidence>